<accession>A0A0B7C295</accession>
<reference evidence="1" key="1">
    <citation type="submission" date="2014-12" db="EMBL/GenBank/DDBJ databases">
        <title>Insight into the proteome of Arion vulgaris.</title>
        <authorList>
            <person name="Aradska J."/>
            <person name="Bulat T."/>
            <person name="Smidak R."/>
            <person name="Sarate P."/>
            <person name="Gangsoo J."/>
            <person name="Sialana F."/>
            <person name="Bilban M."/>
            <person name="Lubec G."/>
        </authorList>
    </citation>
    <scope>NUCLEOTIDE SEQUENCE</scope>
    <source>
        <tissue evidence="1">Skin</tissue>
    </source>
</reference>
<feature type="non-terminal residue" evidence="1">
    <location>
        <position position="77"/>
    </location>
</feature>
<gene>
    <name evidence="1" type="primary">ORF221610</name>
</gene>
<feature type="non-terminal residue" evidence="1">
    <location>
        <position position="1"/>
    </location>
</feature>
<dbReference type="AlphaFoldDB" id="A0A0B7C295"/>
<sequence>TTNEQLESQIHTTNEQLDLKSSNIIINSCNSAEDYNSVLHAVNVEHCSPDVLPSDDVTLLPESYDPDVCQSVKDHHR</sequence>
<name>A0A0B7C295_9EUPU</name>
<proteinExistence type="predicted"/>
<protein>
    <submittedName>
        <fullName evidence="1">Uncharacterized protein</fullName>
    </submittedName>
</protein>
<dbReference type="EMBL" id="HACG01052708">
    <property type="protein sequence ID" value="CEK99579.1"/>
    <property type="molecule type" value="Transcribed_RNA"/>
</dbReference>
<evidence type="ECO:0000313" key="1">
    <source>
        <dbReference type="EMBL" id="CEK99579.1"/>
    </source>
</evidence>
<organism evidence="1">
    <name type="scientific">Arion vulgaris</name>
    <dbReference type="NCBI Taxonomy" id="1028688"/>
    <lineage>
        <taxon>Eukaryota</taxon>
        <taxon>Metazoa</taxon>
        <taxon>Spiralia</taxon>
        <taxon>Lophotrochozoa</taxon>
        <taxon>Mollusca</taxon>
        <taxon>Gastropoda</taxon>
        <taxon>Heterobranchia</taxon>
        <taxon>Euthyneura</taxon>
        <taxon>Panpulmonata</taxon>
        <taxon>Eupulmonata</taxon>
        <taxon>Stylommatophora</taxon>
        <taxon>Helicina</taxon>
        <taxon>Arionoidea</taxon>
        <taxon>Arionidae</taxon>
        <taxon>Arion</taxon>
    </lineage>
</organism>